<dbReference type="EMBL" id="JAUEPS010000121">
    <property type="protein sequence ID" value="KAK0436846.1"/>
    <property type="molecule type" value="Genomic_DNA"/>
</dbReference>
<organism evidence="1 2">
    <name type="scientific">Armillaria tabescens</name>
    <name type="common">Ringless honey mushroom</name>
    <name type="synonym">Agaricus tabescens</name>
    <dbReference type="NCBI Taxonomy" id="1929756"/>
    <lineage>
        <taxon>Eukaryota</taxon>
        <taxon>Fungi</taxon>
        <taxon>Dikarya</taxon>
        <taxon>Basidiomycota</taxon>
        <taxon>Agaricomycotina</taxon>
        <taxon>Agaricomycetes</taxon>
        <taxon>Agaricomycetidae</taxon>
        <taxon>Agaricales</taxon>
        <taxon>Marasmiineae</taxon>
        <taxon>Physalacriaceae</taxon>
        <taxon>Desarmillaria</taxon>
    </lineage>
</organism>
<dbReference type="RefSeq" id="XP_060322406.1">
    <property type="nucleotide sequence ID" value="XM_060470512.1"/>
</dbReference>
<name>A0AA39MJ60_ARMTA</name>
<protein>
    <submittedName>
        <fullName evidence="1">Uncharacterized protein</fullName>
    </submittedName>
</protein>
<dbReference type="Proteomes" id="UP001175211">
    <property type="component" value="Unassembled WGS sequence"/>
</dbReference>
<gene>
    <name evidence="1" type="ORF">EV420DRAFT_1487396</name>
</gene>
<keyword evidence="2" id="KW-1185">Reference proteome</keyword>
<accession>A0AA39MJ60</accession>
<dbReference type="AlphaFoldDB" id="A0AA39MJ60"/>
<reference evidence="1" key="1">
    <citation type="submission" date="2023-06" db="EMBL/GenBank/DDBJ databases">
        <authorList>
            <consortium name="Lawrence Berkeley National Laboratory"/>
            <person name="Ahrendt S."/>
            <person name="Sahu N."/>
            <person name="Indic B."/>
            <person name="Wong-Bajracharya J."/>
            <person name="Merenyi Z."/>
            <person name="Ke H.-M."/>
            <person name="Monk M."/>
            <person name="Kocsube S."/>
            <person name="Drula E."/>
            <person name="Lipzen A."/>
            <person name="Balint B."/>
            <person name="Henrissat B."/>
            <person name="Andreopoulos B."/>
            <person name="Martin F.M."/>
            <person name="Harder C.B."/>
            <person name="Rigling D."/>
            <person name="Ford K.L."/>
            <person name="Foster G.D."/>
            <person name="Pangilinan J."/>
            <person name="Papanicolaou A."/>
            <person name="Barry K."/>
            <person name="LaButti K."/>
            <person name="Viragh M."/>
            <person name="Koriabine M."/>
            <person name="Yan M."/>
            <person name="Riley R."/>
            <person name="Champramary S."/>
            <person name="Plett K.L."/>
            <person name="Tsai I.J."/>
            <person name="Slot J."/>
            <person name="Sipos G."/>
            <person name="Plett J."/>
            <person name="Nagy L.G."/>
            <person name="Grigoriev I.V."/>
        </authorList>
    </citation>
    <scope>NUCLEOTIDE SEQUENCE</scope>
    <source>
        <strain evidence="1">CCBAS 213</strain>
    </source>
</reference>
<proteinExistence type="predicted"/>
<comment type="caution">
    <text evidence="1">The sequence shown here is derived from an EMBL/GenBank/DDBJ whole genome shotgun (WGS) entry which is preliminary data.</text>
</comment>
<evidence type="ECO:0000313" key="2">
    <source>
        <dbReference type="Proteomes" id="UP001175211"/>
    </source>
</evidence>
<evidence type="ECO:0000313" key="1">
    <source>
        <dbReference type="EMBL" id="KAK0436846.1"/>
    </source>
</evidence>
<sequence>MMLKPNVIEAIVDLQNKEIMKRVGAKHICQGLLFGTHCFMPKLVHVETHMRTHCIGDANFHPERWLQVHTDDNGSDHTIGGAKILKRTSTIRWAMYFIRDQKRTLALQNRQLSPYLLRTGPRFKGNVLVVKVHNLTGGEDIQVVEIEWLQKIMITALAKEMNARM</sequence>
<dbReference type="GeneID" id="85354060"/>